<organism evidence="11 12">
    <name type="scientific">Solilutibacter tolerans</name>
    <dbReference type="NCBI Taxonomy" id="1604334"/>
    <lineage>
        <taxon>Bacteria</taxon>
        <taxon>Pseudomonadati</taxon>
        <taxon>Pseudomonadota</taxon>
        <taxon>Gammaproteobacteria</taxon>
        <taxon>Lysobacterales</taxon>
        <taxon>Lysobacteraceae</taxon>
        <taxon>Solilutibacter</taxon>
    </lineage>
</organism>
<dbReference type="FunFam" id="3.40.430.10:FF:000001">
    <property type="entry name" value="Dihydrofolate reductase"/>
    <property type="match status" value="1"/>
</dbReference>
<evidence type="ECO:0000256" key="2">
    <source>
        <dbReference type="ARBA" id="ARBA00009539"/>
    </source>
</evidence>
<dbReference type="EMBL" id="FTLW01000003">
    <property type="protein sequence ID" value="SIQ57085.1"/>
    <property type="molecule type" value="Genomic_DNA"/>
</dbReference>
<dbReference type="OrthoDB" id="9804315at2"/>
<dbReference type="InterPro" id="IPR024072">
    <property type="entry name" value="DHFR-like_dom_sf"/>
</dbReference>
<dbReference type="PROSITE" id="PS51330">
    <property type="entry name" value="DHFR_2"/>
    <property type="match status" value="1"/>
</dbReference>
<dbReference type="UniPathway" id="UPA00077">
    <property type="reaction ID" value="UER00158"/>
</dbReference>
<dbReference type="GO" id="GO:0046452">
    <property type="term" value="P:dihydrofolate metabolic process"/>
    <property type="evidence" value="ECO:0007669"/>
    <property type="project" value="TreeGrafter"/>
</dbReference>
<dbReference type="Proteomes" id="UP000241788">
    <property type="component" value="Unassembled WGS sequence"/>
</dbReference>
<dbReference type="RefSeq" id="WP_076586809.1">
    <property type="nucleotide sequence ID" value="NZ_FTLW01000003.1"/>
</dbReference>
<dbReference type="GO" id="GO:0006730">
    <property type="term" value="P:one-carbon metabolic process"/>
    <property type="evidence" value="ECO:0007669"/>
    <property type="project" value="UniProtKB-KW"/>
</dbReference>
<dbReference type="PROSITE" id="PS00075">
    <property type="entry name" value="DHFR_1"/>
    <property type="match status" value="1"/>
</dbReference>
<evidence type="ECO:0000256" key="7">
    <source>
        <dbReference type="ARBA" id="ARBA00025067"/>
    </source>
</evidence>
<keyword evidence="6 8" id="KW-0560">Oxidoreductase</keyword>
<dbReference type="Pfam" id="PF00186">
    <property type="entry name" value="DHFR_1"/>
    <property type="match status" value="1"/>
</dbReference>
<dbReference type="PRINTS" id="PR00070">
    <property type="entry name" value="DHFR"/>
</dbReference>
<evidence type="ECO:0000256" key="5">
    <source>
        <dbReference type="ARBA" id="ARBA00022857"/>
    </source>
</evidence>
<keyword evidence="4 8" id="KW-0554">One-carbon metabolism</keyword>
<proteinExistence type="inferred from homology"/>
<keyword evidence="12" id="KW-1185">Reference proteome</keyword>
<comment type="pathway">
    <text evidence="1 8">Cofactor biosynthesis; tetrahydrofolate biosynthesis; 5,6,7,8-tetrahydrofolate from 7,8-dihydrofolate: step 1/1.</text>
</comment>
<comment type="similarity">
    <text evidence="2 8 9">Belongs to the dihydrofolate reductase family.</text>
</comment>
<sequence>MSLAGEPAGPPALVLIAALDRRRAIGRGNALPWHLPDDLKRFKALTLGQPVLMGRKTAESLGRALPKRRNLVLTRSGRVPFEGMEAVASLGQALAIARVDGAATLSVIGGGEIYALAMPLADRMHLTWVDVEVERADAFFPAFDAEHWRVTARESHPADARHPHAFEFVDYVRA</sequence>
<comment type="function">
    <text evidence="7 8">Key enzyme in folate metabolism. Catalyzes an essential reaction for de novo glycine and purine synthesis, and for DNA precursor synthesis.</text>
</comment>
<keyword evidence="5 8" id="KW-0521">NADP</keyword>
<dbReference type="Gene3D" id="3.40.430.10">
    <property type="entry name" value="Dihydrofolate Reductase, subunit A"/>
    <property type="match status" value="1"/>
</dbReference>
<dbReference type="CDD" id="cd00209">
    <property type="entry name" value="DHFR"/>
    <property type="match status" value="1"/>
</dbReference>
<evidence type="ECO:0000259" key="10">
    <source>
        <dbReference type="PROSITE" id="PS51330"/>
    </source>
</evidence>
<gene>
    <name evidence="11" type="ORF">SAMN05421546_1473</name>
</gene>
<evidence type="ECO:0000256" key="8">
    <source>
        <dbReference type="PIRNR" id="PIRNR000194"/>
    </source>
</evidence>
<dbReference type="PANTHER" id="PTHR48069">
    <property type="entry name" value="DIHYDROFOLATE REDUCTASE"/>
    <property type="match status" value="1"/>
</dbReference>
<dbReference type="GO" id="GO:0004146">
    <property type="term" value="F:dihydrofolate reductase activity"/>
    <property type="evidence" value="ECO:0007669"/>
    <property type="project" value="UniProtKB-EC"/>
</dbReference>
<evidence type="ECO:0000256" key="1">
    <source>
        <dbReference type="ARBA" id="ARBA00004903"/>
    </source>
</evidence>
<evidence type="ECO:0000256" key="3">
    <source>
        <dbReference type="ARBA" id="ARBA00012856"/>
    </source>
</evidence>
<dbReference type="InterPro" id="IPR017925">
    <property type="entry name" value="DHFR_CS"/>
</dbReference>
<accession>A0A1N6TUL1</accession>
<reference evidence="12" key="1">
    <citation type="submission" date="2017-01" db="EMBL/GenBank/DDBJ databases">
        <authorList>
            <person name="Varghese N."/>
            <person name="Submissions S."/>
        </authorList>
    </citation>
    <scope>NUCLEOTIDE SEQUENCE [LARGE SCALE GENOMIC DNA]</scope>
    <source>
        <strain evidence="12">UM1</strain>
    </source>
</reference>
<evidence type="ECO:0000256" key="4">
    <source>
        <dbReference type="ARBA" id="ARBA00022563"/>
    </source>
</evidence>
<dbReference type="PANTHER" id="PTHR48069:SF3">
    <property type="entry name" value="DIHYDROFOLATE REDUCTASE"/>
    <property type="match status" value="1"/>
</dbReference>
<dbReference type="InterPro" id="IPR001796">
    <property type="entry name" value="DHFR_dom"/>
</dbReference>
<dbReference type="GO" id="GO:0070401">
    <property type="term" value="F:NADP+ binding"/>
    <property type="evidence" value="ECO:0007669"/>
    <property type="project" value="UniProtKB-ARBA"/>
</dbReference>
<protein>
    <recommendedName>
        <fullName evidence="3 8">Dihydrofolate reductase</fullName>
        <ecNumber evidence="3 8">1.5.1.3</ecNumber>
    </recommendedName>
</protein>
<comment type="catalytic activity">
    <reaction evidence="8">
        <text>(6S)-5,6,7,8-tetrahydrofolate + NADP(+) = 7,8-dihydrofolate + NADPH + H(+)</text>
        <dbReference type="Rhea" id="RHEA:15009"/>
        <dbReference type="ChEBI" id="CHEBI:15378"/>
        <dbReference type="ChEBI" id="CHEBI:57451"/>
        <dbReference type="ChEBI" id="CHEBI:57453"/>
        <dbReference type="ChEBI" id="CHEBI:57783"/>
        <dbReference type="ChEBI" id="CHEBI:58349"/>
        <dbReference type="EC" id="1.5.1.3"/>
    </reaction>
</comment>
<dbReference type="STRING" id="1604334.SAMN05421546_1473"/>
<dbReference type="GO" id="GO:0005829">
    <property type="term" value="C:cytosol"/>
    <property type="evidence" value="ECO:0007669"/>
    <property type="project" value="TreeGrafter"/>
</dbReference>
<evidence type="ECO:0000313" key="12">
    <source>
        <dbReference type="Proteomes" id="UP000241788"/>
    </source>
</evidence>
<evidence type="ECO:0000313" key="11">
    <source>
        <dbReference type="EMBL" id="SIQ57085.1"/>
    </source>
</evidence>
<dbReference type="PIRSF" id="PIRSF000194">
    <property type="entry name" value="DHFR"/>
    <property type="match status" value="1"/>
</dbReference>
<dbReference type="GO" id="GO:0046654">
    <property type="term" value="P:tetrahydrofolate biosynthetic process"/>
    <property type="evidence" value="ECO:0007669"/>
    <property type="project" value="UniProtKB-UniPathway"/>
</dbReference>
<dbReference type="AlphaFoldDB" id="A0A1N6TUL1"/>
<feature type="domain" description="DHFR" evidence="10">
    <location>
        <begin position="12"/>
        <end position="173"/>
    </location>
</feature>
<evidence type="ECO:0000256" key="6">
    <source>
        <dbReference type="ARBA" id="ARBA00023002"/>
    </source>
</evidence>
<name>A0A1N6TUL1_9GAMM</name>
<dbReference type="InterPro" id="IPR012259">
    <property type="entry name" value="DHFR"/>
</dbReference>
<evidence type="ECO:0000256" key="9">
    <source>
        <dbReference type="RuleBase" id="RU004474"/>
    </source>
</evidence>
<dbReference type="GO" id="GO:0046655">
    <property type="term" value="P:folic acid metabolic process"/>
    <property type="evidence" value="ECO:0007669"/>
    <property type="project" value="TreeGrafter"/>
</dbReference>
<dbReference type="EC" id="1.5.1.3" evidence="3 8"/>
<dbReference type="SUPFAM" id="SSF53597">
    <property type="entry name" value="Dihydrofolate reductase-like"/>
    <property type="match status" value="1"/>
</dbReference>